<proteinExistence type="predicted"/>
<name>A0A510V0R8_9CELL</name>
<organism evidence="1 2">
    <name type="scientific">Cellulomonas persica</name>
    <dbReference type="NCBI Taxonomy" id="76861"/>
    <lineage>
        <taxon>Bacteria</taxon>
        <taxon>Bacillati</taxon>
        <taxon>Actinomycetota</taxon>
        <taxon>Actinomycetes</taxon>
        <taxon>Micrococcales</taxon>
        <taxon>Cellulomonadaceae</taxon>
        <taxon>Cellulomonas</taxon>
    </lineage>
</organism>
<dbReference type="OrthoDB" id="3700292at2"/>
<keyword evidence="2" id="KW-1185">Reference proteome</keyword>
<reference evidence="1 2" key="1">
    <citation type="submission" date="2019-07" db="EMBL/GenBank/DDBJ databases">
        <title>Whole genome shotgun sequence of Cellulomonas persica NBRC 101101.</title>
        <authorList>
            <person name="Hosoyama A."/>
            <person name="Uohara A."/>
            <person name="Ohji S."/>
            <person name="Ichikawa N."/>
        </authorList>
    </citation>
    <scope>NUCLEOTIDE SEQUENCE [LARGE SCALE GENOMIC DNA]</scope>
    <source>
        <strain evidence="1 2">NBRC 101101</strain>
    </source>
</reference>
<dbReference type="Proteomes" id="UP000321386">
    <property type="component" value="Unassembled WGS sequence"/>
</dbReference>
<dbReference type="EMBL" id="BJUA01000027">
    <property type="protein sequence ID" value="GEK19401.1"/>
    <property type="molecule type" value="Genomic_DNA"/>
</dbReference>
<gene>
    <name evidence="1" type="ORF">CPE01_31340</name>
</gene>
<comment type="caution">
    <text evidence="1">The sequence shown here is derived from an EMBL/GenBank/DDBJ whole genome shotgun (WGS) entry which is preliminary data.</text>
</comment>
<protein>
    <submittedName>
        <fullName evidence="1">Uncharacterized protein</fullName>
    </submittedName>
</protein>
<evidence type="ECO:0000313" key="1">
    <source>
        <dbReference type="EMBL" id="GEK19401.1"/>
    </source>
</evidence>
<sequence>MATRLLLEGAELAALLQHVATELGPDARVVSAERVRSGGFAGFFQREHYELTVDVPDRVAAPPHPRLRRAAPASIEDLVDAADQADDASGLPGAPAVPVVSTGGEAFADVLAQVRALAGEGGGLPVAAHQSMRTEVVRTEVVASRPPEPQPEPFVRRLAELGVPESLLAHRPTTISAWAAALPPAPVPQRDPGRVLVVAGAPGVVDTTATLVADRLDLPSDAVVLAGTPVARAGTGRGRPTRQRPADAAAAEAWRATAGRAAHAWVVALAVGDGPDERQAGRDLLRAFAGDQAWAVVDARTRTADARAWLADVGPFDALAVRGLFDTAEPGAVLALDTPVAWFDGIPATPTAWASAFDRALDGGSAGW</sequence>
<dbReference type="AlphaFoldDB" id="A0A510V0R8"/>
<accession>A0A510V0R8</accession>
<dbReference type="RefSeq" id="WP_146807761.1">
    <property type="nucleotide sequence ID" value="NZ_BJUA01000027.1"/>
</dbReference>
<evidence type="ECO:0000313" key="2">
    <source>
        <dbReference type="Proteomes" id="UP000321386"/>
    </source>
</evidence>